<evidence type="ECO:0000259" key="2">
    <source>
        <dbReference type="Pfam" id="PF05729"/>
    </source>
</evidence>
<dbReference type="Pfam" id="PF05729">
    <property type="entry name" value="NACHT"/>
    <property type="match status" value="1"/>
</dbReference>
<feature type="transmembrane region" description="Helical" evidence="1">
    <location>
        <begin position="432"/>
        <end position="449"/>
    </location>
</feature>
<feature type="transmembrane region" description="Helical" evidence="1">
    <location>
        <begin position="571"/>
        <end position="591"/>
    </location>
</feature>
<feature type="transmembrane region" description="Helical" evidence="1">
    <location>
        <begin position="546"/>
        <end position="565"/>
    </location>
</feature>
<dbReference type="SUPFAM" id="SSF52540">
    <property type="entry name" value="P-loop containing nucleoside triphosphate hydrolases"/>
    <property type="match status" value="1"/>
</dbReference>
<dbReference type="InterPro" id="IPR027417">
    <property type="entry name" value="P-loop_NTPase"/>
</dbReference>
<protein>
    <submittedName>
        <fullName evidence="3">NACHT domain-containing protein</fullName>
    </submittedName>
</protein>
<gene>
    <name evidence="3" type="ORF">STRCI_008580</name>
</gene>
<keyword evidence="1" id="KW-1133">Transmembrane helix</keyword>
<organism evidence="3 4">
    <name type="scientific">Streptomyces cinnabarinus</name>
    <dbReference type="NCBI Taxonomy" id="67287"/>
    <lineage>
        <taxon>Bacteria</taxon>
        <taxon>Bacillati</taxon>
        <taxon>Actinomycetota</taxon>
        <taxon>Actinomycetes</taxon>
        <taxon>Kitasatosporales</taxon>
        <taxon>Streptomycetaceae</taxon>
        <taxon>Streptomyces</taxon>
    </lineage>
</organism>
<feature type="transmembrane region" description="Helical" evidence="1">
    <location>
        <begin position="480"/>
        <end position="499"/>
    </location>
</feature>
<evidence type="ECO:0000313" key="4">
    <source>
        <dbReference type="Proteomes" id="UP001164439"/>
    </source>
</evidence>
<accession>A0ABY7KU17</accession>
<dbReference type="Gene3D" id="3.40.50.300">
    <property type="entry name" value="P-loop containing nucleotide triphosphate hydrolases"/>
    <property type="match status" value="1"/>
</dbReference>
<feature type="transmembrane region" description="Helical" evidence="1">
    <location>
        <begin position="407"/>
        <end position="426"/>
    </location>
</feature>
<proteinExistence type="predicted"/>
<keyword evidence="4" id="KW-1185">Reference proteome</keyword>
<dbReference type="InterPro" id="IPR007111">
    <property type="entry name" value="NACHT_NTPase"/>
</dbReference>
<feature type="domain" description="NACHT" evidence="2">
    <location>
        <begin position="101"/>
        <end position="267"/>
    </location>
</feature>
<keyword evidence="1" id="KW-0472">Membrane</keyword>
<keyword evidence="1" id="KW-0812">Transmembrane</keyword>
<reference evidence="3" key="1">
    <citation type="submission" date="2022-12" db="EMBL/GenBank/DDBJ databases">
        <authorList>
            <person name="Ruckert C."/>
            <person name="Busche T."/>
            <person name="Kalinowski J."/>
            <person name="Wittmann C."/>
        </authorList>
    </citation>
    <scope>NUCLEOTIDE SEQUENCE</scope>
    <source>
        <strain evidence="3">DSM 40467</strain>
    </source>
</reference>
<evidence type="ECO:0000256" key="1">
    <source>
        <dbReference type="SAM" id="Phobius"/>
    </source>
</evidence>
<evidence type="ECO:0000313" key="3">
    <source>
        <dbReference type="EMBL" id="WAZ26907.1"/>
    </source>
</evidence>
<dbReference type="EMBL" id="CP114413">
    <property type="protein sequence ID" value="WAZ26907.1"/>
    <property type="molecule type" value="Genomic_DNA"/>
</dbReference>
<feature type="transmembrane region" description="Helical" evidence="1">
    <location>
        <begin position="505"/>
        <end position="526"/>
    </location>
</feature>
<dbReference type="Proteomes" id="UP001164439">
    <property type="component" value="Chromosome"/>
</dbReference>
<name>A0ABY7KU17_9ACTN</name>
<sequence length="654" mass="71370">MGINAYNGAVAALHIDRVEQHVRLEDPLTLVLNRLRQTVRAHESAECFRLLGEDVARIDLAYTLRPEANREAKGAALHGRLTASGEGIHDVAAYYRAITPRRLVVTGAPGAGKTVLALDLIVALTGPDSVGQPVPVRLSTAAWDTSVPLDAHLTEHLIVTYRVAKDDAERLVTSRLVLPVLDGLDEMDETLPNGEADPRAPRATAVLNALNSYLDGTDLAAVILTCRTRHLDALVENLGAQPRRQLLRAARIEIVPVDAPDAVSYLRGRTTEPARWELLLRALEDAPDGTLARSLSTPWRLCLIATVFRDTGDPCELLRHAKPDELDQFLLARYLPRVVAQHNAAGGHRRYPPDRVHRWLHQIASYLEHPRPEQVVHPDEHSRTDIDPYRLWPLANWSLVAEIDCRVPYYVGLYGLLCLSGLVALAGVPSDWVLGGPAIVLFFLNFGLGRSHFSSTTGRLVWAGWAQIDCPREQRRRRGAVAVAVLGGVGGGFCFAMDGPLPQSLLTGAAVALFTTLYLLLVSIALQKDPSPAVRPRRLMRGDIRYRLLLGLANGGMIGSLAAGFSGVKAGVSVGLVCGLGMCGLLSGTAVRRYVVFVSIARCGGKLPLRLGAFLDWALDAGLLRLSGSVYQFRHRELQHWLAAHPPQRPSRSR</sequence>
<dbReference type="RefSeq" id="WP_269664393.1">
    <property type="nucleotide sequence ID" value="NZ_CP114413.1"/>
</dbReference>